<dbReference type="AlphaFoldDB" id="A0A9D4RQ35"/>
<feature type="region of interest" description="Disordered" evidence="1">
    <location>
        <begin position="133"/>
        <end position="164"/>
    </location>
</feature>
<proteinExistence type="predicted"/>
<protein>
    <submittedName>
        <fullName evidence="2">Uncharacterized protein</fullName>
    </submittedName>
</protein>
<evidence type="ECO:0000313" key="2">
    <source>
        <dbReference type="EMBL" id="KAH3874472.1"/>
    </source>
</evidence>
<dbReference type="EMBL" id="JAIWYP010000002">
    <property type="protein sequence ID" value="KAH3874472.1"/>
    <property type="molecule type" value="Genomic_DNA"/>
</dbReference>
<dbReference type="Proteomes" id="UP000828390">
    <property type="component" value="Unassembled WGS sequence"/>
</dbReference>
<sequence length="174" mass="18373">MEPGLFPLNTERVTKSEKLAPSSMFSKHIQRSGTEGIAEASVAYLTAENSAPDTLNRVPLASLSCDSSEVTHVDASVATMTTVNVPTTALDHAASHVNEIPETASVGSSSTASTCDTAVPSASFQVETNIPVKGPESPICKHPKFPKAPASNSKKKAISGHDYRKLLQERKALK</sequence>
<accession>A0A9D4RQ35</accession>
<reference evidence="2" key="1">
    <citation type="journal article" date="2019" name="bioRxiv">
        <title>The Genome of the Zebra Mussel, Dreissena polymorpha: A Resource for Invasive Species Research.</title>
        <authorList>
            <person name="McCartney M.A."/>
            <person name="Auch B."/>
            <person name="Kono T."/>
            <person name="Mallez S."/>
            <person name="Zhang Y."/>
            <person name="Obille A."/>
            <person name="Becker A."/>
            <person name="Abrahante J.E."/>
            <person name="Garbe J."/>
            <person name="Badalamenti J.P."/>
            <person name="Herman A."/>
            <person name="Mangelson H."/>
            <person name="Liachko I."/>
            <person name="Sullivan S."/>
            <person name="Sone E.D."/>
            <person name="Koren S."/>
            <person name="Silverstein K.A.T."/>
            <person name="Beckman K.B."/>
            <person name="Gohl D.M."/>
        </authorList>
    </citation>
    <scope>NUCLEOTIDE SEQUENCE</scope>
    <source>
        <strain evidence="2">Duluth1</strain>
        <tissue evidence="2">Whole animal</tissue>
    </source>
</reference>
<evidence type="ECO:0000256" key="1">
    <source>
        <dbReference type="SAM" id="MobiDB-lite"/>
    </source>
</evidence>
<reference evidence="2" key="2">
    <citation type="submission" date="2020-11" db="EMBL/GenBank/DDBJ databases">
        <authorList>
            <person name="McCartney M.A."/>
            <person name="Auch B."/>
            <person name="Kono T."/>
            <person name="Mallez S."/>
            <person name="Becker A."/>
            <person name="Gohl D.M."/>
            <person name="Silverstein K.A.T."/>
            <person name="Koren S."/>
            <person name="Bechman K.B."/>
            <person name="Herman A."/>
            <person name="Abrahante J.E."/>
            <person name="Garbe J."/>
        </authorList>
    </citation>
    <scope>NUCLEOTIDE SEQUENCE</scope>
    <source>
        <strain evidence="2">Duluth1</strain>
        <tissue evidence="2">Whole animal</tissue>
    </source>
</reference>
<comment type="caution">
    <text evidence="2">The sequence shown here is derived from an EMBL/GenBank/DDBJ whole genome shotgun (WGS) entry which is preliminary data.</text>
</comment>
<organism evidence="2 3">
    <name type="scientific">Dreissena polymorpha</name>
    <name type="common">Zebra mussel</name>
    <name type="synonym">Mytilus polymorpha</name>
    <dbReference type="NCBI Taxonomy" id="45954"/>
    <lineage>
        <taxon>Eukaryota</taxon>
        <taxon>Metazoa</taxon>
        <taxon>Spiralia</taxon>
        <taxon>Lophotrochozoa</taxon>
        <taxon>Mollusca</taxon>
        <taxon>Bivalvia</taxon>
        <taxon>Autobranchia</taxon>
        <taxon>Heteroconchia</taxon>
        <taxon>Euheterodonta</taxon>
        <taxon>Imparidentia</taxon>
        <taxon>Neoheterodontei</taxon>
        <taxon>Myida</taxon>
        <taxon>Dreissenoidea</taxon>
        <taxon>Dreissenidae</taxon>
        <taxon>Dreissena</taxon>
    </lineage>
</organism>
<gene>
    <name evidence="2" type="ORF">DPMN_037717</name>
</gene>
<keyword evidence="3" id="KW-1185">Reference proteome</keyword>
<name>A0A9D4RQ35_DREPO</name>
<evidence type="ECO:0000313" key="3">
    <source>
        <dbReference type="Proteomes" id="UP000828390"/>
    </source>
</evidence>